<evidence type="ECO:0000313" key="2">
    <source>
        <dbReference type="EnsemblMetazoa" id="G18298.1:cds"/>
    </source>
</evidence>
<feature type="transmembrane region" description="Helical" evidence="1">
    <location>
        <begin position="443"/>
        <end position="464"/>
    </location>
</feature>
<keyword evidence="3" id="KW-1185">Reference proteome</keyword>
<reference evidence="2" key="1">
    <citation type="submission" date="2022-08" db="UniProtKB">
        <authorList>
            <consortium name="EnsemblMetazoa"/>
        </authorList>
    </citation>
    <scope>IDENTIFICATION</scope>
    <source>
        <strain evidence="2">05x7-T-G4-1.051#20</strain>
    </source>
</reference>
<organism evidence="2 3">
    <name type="scientific">Magallana gigas</name>
    <name type="common">Pacific oyster</name>
    <name type="synonym">Crassostrea gigas</name>
    <dbReference type="NCBI Taxonomy" id="29159"/>
    <lineage>
        <taxon>Eukaryota</taxon>
        <taxon>Metazoa</taxon>
        <taxon>Spiralia</taxon>
        <taxon>Lophotrochozoa</taxon>
        <taxon>Mollusca</taxon>
        <taxon>Bivalvia</taxon>
        <taxon>Autobranchia</taxon>
        <taxon>Pteriomorphia</taxon>
        <taxon>Ostreida</taxon>
        <taxon>Ostreoidea</taxon>
        <taxon>Ostreidae</taxon>
        <taxon>Magallana</taxon>
    </lineage>
</organism>
<feature type="transmembrane region" description="Helical" evidence="1">
    <location>
        <begin position="328"/>
        <end position="346"/>
    </location>
</feature>
<protein>
    <submittedName>
        <fullName evidence="2">Uncharacterized protein</fullName>
    </submittedName>
</protein>
<feature type="transmembrane region" description="Helical" evidence="1">
    <location>
        <begin position="403"/>
        <end position="422"/>
    </location>
</feature>
<feature type="transmembrane region" description="Helical" evidence="1">
    <location>
        <begin position="66"/>
        <end position="86"/>
    </location>
</feature>
<dbReference type="AlphaFoldDB" id="A0A8W8JG43"/>
<keyword evidence="1" id="KW-0812">Transmembrane</keyword>
<accession>A0A8W8JG43</accession>
<keyword evidence="1" id="KW-1133">Transmembrane helix</keyword>
<name>A0A8W8JG43_MAGGI</name>
<feature type="transmembrane region" description="Helical" evidence="1">
    <location>
        <begin position="32"/>
        <end position="54"/>
    </location>
</feature>
<keyword evidence="1" id="KW-0472">Membrane</keyword>
<proteinExistence type="predicted"/>
<evidence type="ECO:0000313" key="3">
    <source>
        <dbReference type="Proteomes" id="UP000005408"/>
    </source>
</evidence>
<dbReference type="EnsemblMetazoa" id="G18298.1">
    <property type="protein sequence ID" value="G18298.1:cds"/>
    <property type="gene ID" value="G18298"/>
</dbReference>
<dbReference type="Proteomes" id="UP000005408">
    <property type="component" value="Unassembled WGS sequence"/>
</dbReference>
<sequence length="467" mass="52623">MIYKRGKCISIVAFSCGRKRINLIQDMDCCKVFRFLFTLALELIDLVLDWEFYYEISKTDEVNYEVQTSILAFAIVGSFLFFLIVANKIELFCCNENGDDEEENACSIGLSLLSTIIEDIPQIVLAIIVALTTKELVSPVQIAKAGLCYDLCNDEDKENECSPCLSLLSTVTEDFPQIILAIAVAAHTTHLISWVQIAKAVYGFIEPLIRAANLSTERENSKKTFNTASHDYECQKFLDMIFCFVLSRSNNFLKIASLEESAARDTFVNNNIVSFSSRRAERILIMASCSRVSRFILTLLLEIADLILDWDFYVEVSKTDLIGDKVRYSILGFAIFGSILFLFTIITKFIGICDSDDDDQDEENGTCAVTLSLMSTLLEDLPQIILALIVAFNTKELISPVQIVKAVYGIGEPIIQLILYACQYRRMKKNFWNSNECGMSCKIFEMILSCILIICSIILLINLVTDL</sequence>
<evidence type="ECO:0000256" key="1">
    <source>
        <dbReference type="SAM" id="Phobius"/>
    </source>
</evidence>